<protein>
    <submittedName>
        <fullName evidence="2">LysM repeat protein</fullName>
    </submittedName>
</protein>
<feature type="domain" description="LysM" evidence="1">
    <location>
        <begin position="4"/>
        <end position="39"/>
    </location>
</feature>
<dbReference type="CDD" id="cd00118">
    <property type="entry name" value="LysM"/>
    <property type="match status" value="1"/>
</dbReference>
<organism evidence="2 3">
    <name type="scientific">Microbacterium marinum</name>
    <dbReference type="NCBI Taxonomy" id="421115"/>
    <lineage>
        <taxon>Bacteria</taxon>
        <taxon>Bacillati</taxon>
        <taxon>Actinomycetota</taxon>
        <taxon>Actinomycetes</taxon>
        <taxon>Micrococcales</taxon>
        <taxon>Microbacteriaceae</taxon>
        <taxon>Microbacterium</taxon>
    </lineage>
</organism>
<dbReference type="EMBL" id="JACHMD010000001">
    <property type="protein sequence ID" value="MBB4665964.1"/>
    <property type="molecule type" value="Genomic_DNA"/>
</dbReference>
<dbReference type="Gene3D" id="3.10.350.10">
    <property type="entry name" value="LysM domain"/>
    <property type="match status" value="1"/>
</dbReference>
<dbReference type="Proteomes" id="UP000573729">
    <property type="component" value="Unassembled WGS sequence"/>
</dbReference>
<dbReference type="AlphaFoldDB" id="A0A7W7FK38"/>
<reference evidence="2 3" key="1">
    <citation type="submission" date="2020-08" db="EMBL/GenBank/DDBJ databases">
        <title>Sequencing the genomes of 1000 actinobacteria strains.</title>
        <authorList>
            <person name="Klenk H.-P."/>
        </authorList>
    </citation>
    <scope>NUCLEOTIDE SEQUENCE [LARGE SCALE GENOMIC DNA]</scope>
    <source>
        <strain evidence="2 3">DSM 24947</strain>
    </source>
</reference>
<name>A0A7W7FK38_9MICO</name>
<dbReference type="SUPFAM" id="SSF54106">
    <property type="entry name" value="LysM domain"/>
    <property type="match status" value="1"/>
</dbReference>
<proteinExistence type="predicted"/>
<keyword evidence="3" id="KW-1185">Reference proteome</keyword>
<evidence type="ECO:0000259" key="1">
    <source>
        <dbReference type="Pfam" id="PF01476"/>
    </source>
</evidence>
<gene>
    <name evidence="2" type="ORF">BKA24_000673</name>
</gene>
<evidence type="ECO:0000313" key="3">
    <source>
        <dbReference type="Proteomes" id="UP000573729"/>
    </source>
</evidence>
<dbReference type="RefSeq" id="WP_184215092.1">
    <property type="nucleotide sequence ID" value="NZ_JACHMD010000001.1"/>
</dbReference>
<comment type="caution">
    <text evidence="2">The sequence shown here is derived from an EMBL/GenBank/DDBJ whole genome shotgun (WGS) entry which is preliminary data.</text>
</comment>
<dbReference type="InterPro" id="IPR036779">
    <property type="entry name" value="LysM_dom_sf"/>
</dbReference>
<accession>A0A7W7FK38</accession>
<sequence length="65" mass="7196">MIADGDTLRGIAMRYCLDLEWLAKLNGLEGHSIYKGDALALFPEALPDAQRRNEGQRSDAPLLQP</sequence>
<dbReference type="InterPro" id="IPR018392">
    <property type="entry name" value="LysM"/>
</dbReference>
<dbReference type="Pfam" id="PF01476">
    <property type="entry name" value="LysM"/>
    <property type="match status" value="1"/>
</dbReference>
<evidence type="ECO:0000313" key="2">
    <source>
        <dbReference type="EMBL" id="MBB4665964.1"/>
    </source>
</evidence>